<dbReference type="PANTHER" id="PTHR43135">
    <property type="entry name" value="ALPHA-D-RIBOSE 1-METHYLPHOSPHONATE 5-TRIPHOSPHATE DIPHOSPHATASE"/>
    <property type="match status" value="1"/>
</dbReference>
<comment type="caution">
    <text evidence="3">The sequence shown here is derived from an EMBL/GenBank/DDBJ whole genome shotgun (WGS) entry which is preliminary data.</text>
</comment>
<dbReference type="InParanoid" id="A0A423XC05"/>
<dbReference type="Proteomes" id="UP000285146">
    <property type="component" value="Unassembled WGS sequence"/>
</dbReference>
<evidence type="ECO:0000313" key="3">
    <source>
        <dbReference type="EMBL" id="ROW13483.1"/>
    </source>
</evidence>
<dbReference type="InterPro" id="IPR051781">
    <property type="entry name" value="Metallo-dep_Hydrolase"/>
</dbReference>
<gene>
    <name evidence="3" type="ORF">VPNG_04489</name>
</gene>
<dbReference type="AlphaFoldDB" id="A0A423XC05"/>
<feature type="domain" description="Amidohydrolase-related" evidence="2">
    <location>
        <begin position="174"/>
        <end position="536"/>
    </location>
</feature>
<dbReference type="CDD" id="cd01299">
    <property type="entry name" value="Met_dep_hydrolase_A"/>
    <property type="match status" value="1"/>
</dbReference>
<dbReference type="Gene3D" id="3.20.20.140">
    <property type="entry name" value="Metal-dependent hydrolases"/>
    <property type="match status" value="1"/>
</dbReference>
<sequence>MSPLLIDQHNETSDISRVLEVFNLPLPTLDSDYQPALKTYVMTRRTIEQQEPRHSSRNAPASNPRENSPVLDMPLRTTGQDTEVSRFPAQLFSTAYGMTIRAPNHSRNSPAAATALKKKLYTIIKADVLIPGDGEPTEDAALVIENKIIAWVGAQAEIPEEYISAPHRAFSVPYLMPGLWDVHTHFGGESPTGDDGPGFTAMITMHPASGGARLARGCWEALQRGYTSLRDLAGLGCEVAKAVADGEIVGPNIYSAGGCLSQTAGHGDIFNLPAGVVYQNLGVLQPTPGHFAANFACIVDGVDECRRGVRLQIRRGAKCIKVLASGGVMSRDDDVRYAQFSDEELRIIVEEAARQGRSVAAHVHAKEGILAAVRAGVRTVEHVSFADQECIDLIKQKGTVYVATRFITEYLLSTGGEGLDPATWEKAKLCGAHHLTAYKLAIKAGCTFALGTDTPPGVNTAIELEYAVQAGLSNLEAIKAATANGPLTVGAQAPKTGQLKVGYEADVLGLTANPVEDVRVLQNRDNIKWVWKGGKIYKGPGVGPWGEDRWSQDELW</sequence>
<name>A0A423XC05_9PEZI</name>
<dbReference type="OrthoDB" id="194468at2759"/>
<dbReference type="Pfam" id="PF01979">
    <property type="entry name" value="Amidohydro_1"/>
    <property type="match status" value="1"/>
</dbReference>
<dbReference type="InterPro" id="IPR006680">
    <property type="entry name" value="Amidohydro-rel"/>
</dbReference>
<feature type="region of interest" description="Disordered" evidence="1">
    <location>
        <begin position="47"/>
        <end position="73"/>
    </location>
</feature>
<proteinExistence type="predicted"/>
<protein>
    <recommendedName>
        <fullName evidence="2">Amidohydrolase-related domain-containing protein</fullName>
    </recommendedName>
</protein>
<dbReference type="SUPFAM" id="SSF51556">
    <property type="entry name" value="Metallo-dependent hydrolases"/>
    <property type="match status" value="1"/>
</dbReference>
<dbReference type="GO" id="GO:0016810">
    <property type="term" value="F:hydrolase activity, acting on carbon-nitrogen (but not peptide) bonds"/>
    <property type="evidence" value="ECO:0007669"/>
    <property type="project" value="InterPro"/>
</dbReference>
<keyword evidence="4" id="KW-1185">Reference proteome</keyword>
<evidence type="ECO:0000259" key="2">
    <source>
        <dbReference type="Pfam" id="PF01979"/>
    </source>
</evidence>
<dbReference type="STRING" id="1230097.A0A423XC05"/>
<dbReference type="SUPFAM" id="SSF51338">
    <property type="entry name" value="Composite domain of metallo-dependent hydrolases"/>
    <property type="match status" value="2"/>
</dbReference>
<dbReference type="PANTHER" id="PTHR43135:SF3">
    <property type="entry name" value="ALPHA-D-RIBOSE 1-METHYLPHOSPHONATE 5-TRIPHOSPHATE DIPHOSPHATASE"/>
    <property type="match status" value="1"/>
</dbReference>
<reference evidence="3 4" key="1">
    <citation type="submission" date="2015-09" db="EMBL/GenBank/DDBJ databases">
        <title>Host preference determinants of Valsa canker pathogens revealed by comparative genomics.</title>
        <authorList>
            <person name="Yin Z."/>
            <person name="Huang L."/>
        </authorList>
    </citation>
    <scope>NUCLEOTIDE SEQUENCE [LARGE SCALE GENOMIC DNA]</scope>
    <source>
        <strain evidence="3 4">SXYLt</strain>
    </source>
</reference>
<evidence type="ECO:0000256" key="1">
    <source>
        <dbReference type="SAM" id="MobiDB-lite"/>
    </source>
</evidence>
<feature type="compositionally biased region" description="Polar residues" evidence="1">
    <location>
        <begin position="57"/>
        <end position="66"/>
    </location>
</feature>
<organism evidence="3 4">
    <name type="scientific">Cytospora leucostoma</name>
    <dbReference type="NCBI Taxonomy" id="1230097"/>
    <lineage>
        <taxon>Eukaryota</taxon>
        <taxon>Fungi</taxon>
        <taxon>Dikarya</taxon>
        <taxon>Ascomycota</taxon>
        <taxon>Pezizomycotina</taxon>
        <taxon>Sordariomycetes</taxon>
        <taxon>Sordariomycetidae</taxon>
        <taxon>Diaporthales</taxon>
        <taxon>Cytosporaceae</taxon>
        <taxon>Cytospora</taxon>
    </lineage>
</organism>
<dbReference type="InterPro" id="IPR057744">
    <property type="entry name" value="OTAase-like"/>
</dbReference>
<evidence type="ECO:0000313" key="4">
    <source>
        <dbReference type="Proteomes" id="UP000285146"/>
    </source>
</evidence>
<dbReference type="InterPro" id="IPR032466">
    <property type="entry name" value="Metal_Hydrolase"/>
</dbReference>
<dbReference type="InterPro" id="IPR011059">
    <property type="entry name" value="Metal-dep_hydrolase_composite"/>
</dbReference>
<accession>A0A423XC05</accession>
<dbReference type="EMBL" id="LKEB01000019">
    <property type="protein sequence ID" value="ROW13483.1"/>
    <property type="molecule type" value="Genomic_DNA"/>
</dbReference>